<dbReference type="PROSITE" id="PS50969">
    <property type="entry name" value="FCP1"/>
    <property type="match status" value="1"/>
</dbReference>
<organism evidence="3 4">
    <name type="scientific">Arabis alpina</name>
    <name type="common">Alpine rock-cress</name>
    <dbReference type="NCBI Taxonomy" id="50452"/>
    <lineage>
        <taxon>Eukaryota</taxon>
        <taxon>Viridiplantae</taxon>
        <taxon>Streptophyta</taxon>
        <taxon>Embryophyta</taxon>
        <taxon>Tracheophyta</taxon>
        <taxon>Spermatophyta</taxon>
        <taxon>Magnoliopsida</taxon>
        <taxon>eudicotyledons</taxon>
        <taxon>Gunneridae</taxon>
        <taxon>Pentapetalae</taxon>
        <taxon>rosids</taxon>
        <taxon>malvids</taxon>
        <taxon>Brassicales</taxon>
        <taxon>Brassicaceae</taxon>
        <taxon>Arabideae</taxon>
        <taxon>Arabis</taxon>
    </lineage>
</organism>
<dbReference type="InterPro" id="IPR050365">
    <property type="entry name" value="TIM50"/>
</dbReference>
<keyword evidence="1" id="KW-0809">Transit peptide</keyword>
<evidence type="ECO:0000313" key="3">
    <source>
        <dbReference type="EMBL" id="KFK32726.1"/>
    </source>
</evidence>
<evidence type="ECO:0000259" key="2">
    <source>
        <dbReference type="PROSITE" id="PS50969"/>
    </source>
</evidence>
<dbReference type="OMA" id="WSSAMDR"/>
<keyword evidence="1" id="KW-0813">Transport</keyword>
<dbReference type="PANTHER" id="PTHR12210">
    <property type="entry name" value="DULLARD PROTEIN PHOSPHATASE"/>
    <property type="match status" value="1"/>
</dbReference>
<dbReference type="Pfam" id="PF03031">
    <property type="entry name" value="NIF"/>
    <property type="match status" value="1"/>
</dbReference>
<dbReference type="EMBL" id="CM002874">
    <property type="protein sequence ID" value="KFK32726.1"/>
    <property type="molecule type" value="Genomic_DNA"/>
</dbReference>
<dbReference type="AlphaFoldDB" id="A0A087GS74"/>
<dbReference type="CDD" id="cd07521">
    <property type="entry name" value="HAD_FCP1-like"/>
    <property type="match status" value="1"/>
</dbReference>
<dbReference type="SMART" id="SM00577">
    <property type="entry name" value="CPDc"/>
    <property type="match status" value="1"/>
</dbReference>
<comment type="function">
    <text evidence="1">Essential component of the TIM23 complex, a complex that mediates the translocation of transit peptide-containing proteins across the mitochondrial inner membrane.</text>
</comment>
<comment type="subcellular location">
    <subcellularLocation>
        <location evidence="1">Mitochondrion inner membrane</location>
        <topology evidence="1">Single-pass membrane protein</topology>
    </subcellularLocation>
</comment>
<dbReference type="Proteomes" id="UP000029120">
    <property type="component" value="Chromosome 6"/>
</dbReference>
<dbReference type="Gramene" id="KFK32726">
    <property type="protein sequence ID" value="KFK32726"/>
    <property type="gene ID" value="AALP_AA6G281100"/>
</dbReference>
<keyword evidence="1" id="KW-0653">Protein transport</keyword>
<reference evidence="4" key="1">
    <citation type="journal article" date="2015" name="Nat. Plants">
        <title>Genome expansion of Arabis alpina linked with retrotransposition and reduced symmetric DNA methylation.</title>
        <authorList>
            <person name="Willing E.M."/>
            <person name="Rawat V."/>
            <person name="Mandakova T."/>
            <person name="Maumus F."/>
            <person name="James G.V."/>
            <person name="Nordstroem K.J."/>
            <person name="Becker C."/>
            <person name="Warthmann N."/>
            <person name="Chica C."/>
            <person name="Szarzynska B."/>
            <person name="Zytnicki M."/>
            <person name="Albani M.C."/>
            <person name="Kiefer C."/>
            <person name="Bergonzi S."/>
            <person name="Castaings L."/>
            <person name="Mateos J.L."/>
            <person name="Berns M.C."/>
            <person name="Bujdoso N."/>
            <person name="Piofczyk T."/>
            <person name="de Lorenzo L."/>
            <person name="Barrero-Sicilia C."/>
            <person name="Mateos I."/>
            <person name="Piednoel M."/>
            <person name="Hagmann J."/>
            <person name="Chen-Min-Tao R."/>
            <person name="Iglesias-Fernandez R."/>
            <person name="Schuster S.C."/>
            <person name="Alonso-Blanco C."/>
            <person name="Roudier F."/>
            <person name="Carbonero P."/>
            <person name="Paz-Ares J."/>
            <person name="Davis S.J."/>
            <person name="Pecinka A."/>
            <person name="Quesneville H."/>
            <person name="Colot V."/>
            <person name="Lysak M.A."/>
            <person name="Weigel D."/>
            <person name="Coupland G."/>
            <person name="Schneeberger K."/>
        </authorList>
    </citation>
    <scope>NUCLEOTIDE SEQUENCE [LARGE SCALE GENOMIC DNA]</scope>
    <source>
        <strain evidence="4">cv. Pajares</strain>
    </source>
</reference>
<dbReference type="SUPFAM" id="SSF56784">
    <property type="entry name" value="HAD-like"/>
    <property type="match status" value="1"/>
</dbReference>
<dbReference type="InterPro" id="IPR036412">
    <property type="entry name" value="HAD-like_sf"/>
</dbReference>
<comment type="subunit">
    <text evidence="1">Component of the TIM23 complex.</text>
</comment>
<dbReference type="GO" id="GO:0005744">
    <property type="term" value="C:TIM23 mitochondrial import inner membrane translocase complex"/>
    <property type="evidence" value="ECO:0007669"/>
    <property type="project" value="UniProtKB-UniRule"/>
</dbReference>
<feature type="domain" description="FCP1 homology" evidence="2">
    <location>
        <begin position="44"/>
        <end position="222"/>
    </location>
</feature>
<keyword evidence="4" id="KW-1185">Reference proteome</keyword>
<dbReference type="InterPro" id="IPR023214">
    <property type="entry name" value="HAD_sf"/>
</dbReference>
<gene>
    <name evidence="3" type="ordered locus">AALP_Aa6g281100</name>
</gene>
<proteinExistence type="inferred from homology"/>
<protein>
    <recommendedName>
        <fullName evidence="1">Mitochondrial import inner membrane translocase subunit TIM50</fullName>
    </recommendedName>
</protein>
<dbReference type="GO" id="GO:0015031">
    <property type="term" value="P:protein transport"/>
    <property type="evidence" value="ECO:0007669"/>
    <property type="project" value="UniProtKB-KW"/>
</dbReference>
<comment type="similarity">
    <text evidence="1">Belongs to the TIM50 family.</text>
</comment>
<name>A0A087GS74_ARAAL</name>
<dbReference type="InterPro" id="IPR004274">
    <property type="entry name" value="FCP1_dom"/>
</dbReference>
<dbReference type="OrthoDB" id="1711508at2759"/>
<accession>A0A087GS74</accession>
<keyword evidence="1" id="KW-0496">Mitochondrion</keyword>
<evidence type="ECO:0000256" key="1">
    <source>
        <dbReference type="RuleBase" id="RU365079"/>
    </source>
</evidence>
<dbReference type="Gene3D" id="3.40.50.1000">
    <property type="entry name" value="HAD superfamily/HAD-like"/>
    <property type="match status" value="1"/>
</dbReference>
<keyword evidence="1" id="KW-0811">Translocation</keyword>
<dbReference type="eggNOG" id="ENOG502RT7D">
    <property type="taxonomic scope" value="Eukaryota"/>
</dbReference>
<evidence type="ECO:0000313" key="4">
    <source>
        <dbReference type="Proteomes" id="UP000029120"/>
    </source>
</evidence>
<sequence length="260" mass="29734">MAEEKNKKIIIASDVDSDDEYSGDTVFDQTELSSILDKLSLGPKKEKKKLMVLSLSGLLLHRVHKKEMRNKPKNRTPDASSGPNLVYKRPFCEDFMKFCLETFEVGIWSSACERNVDITLSIVLKDLQDKLLFVWDQEECTDSGYKTIENSRKPLFFKDLSKVFKCFEGFSASNTVFIDDEPYKALRNPDNTGVFPLKYNPSDKNDDLLDPQGEFCSYLNDLAKSSDVQAYIKEHSFGQPMIDSSHPDWSFYRNASKIVS</sequence>